<reference evidence="3" key="1">
    <citation type="submission" date="2022-12" db="EMBL/GenBank/DDBJ databases">
        <title>New Phytohabitans aurantiacus sp. RD004123 nov., an actinomycete isolated from soil.</title>
        <authorList>
            <person name="Triningsih D.W."/>
            <person name="Harunari E."/>
            <person name="Igarashi Y."/>
        </authorList>
    </citation>
    <scope>NUCLEOTIDE SEQUENCE</scope>
    <source>
        <strain evidence="3">RD004123</strain>
    </source>
</reference>
<dbReference type="CDD" id="cd00293">
    <property type="entry name" value="USP-like"/>
    <property type="match status" value="1"/>
</dbReference>
<evidence type="ECO:0000313" key="3">
    <source>
        <dbReference type="EMBL" id="GLH95353.1"/>
    </source>
</evidence>
<comment type="similarity">
    <text evidence="1">Belongs to the universal stress protein A family.</text>
</comment>
<accession>A0ABQ5QLG6</accession>
<dbReference type="InterPro" id="IPR014729">
    <property type="entry name" value="Rossmann-like_a/b/a_fold"/>
</dbReference>
<dbReference type="Proteomes" id="UP001144280">
    <property type="component" value="Unassembled WGS sequence"/>
</dbReference>
<sequence>MSVLLGYLPTPEGNAAFAFALAEAARRSTDLIIVNSARAGAHVDPALASQTDLDQLRAESAAAAVELKIRQPVDGHSAADDLIDASGEPGIEVTVIGLRRRTAVGKFVLGSNAQRVLMEAHTPVLTVKA</sequence>
<dbReference type="InterPro" id="IPR006016">
    <property type="entry name" value="UspA"/>
</dbReference>
<feature type="domain" description="UspA" evidence="2">
    <location>
        <begin position="3"/>
        <end position="128"/>
    </location>
</feature>
<dbReference type="InterPro" id="IPR006015">
    <property type="entry name" value="Universal_stress_UspA"/>
</dbReference>
<organism evidence="3 4">
    <name type="scientific">Phytohabitans aurantiacus</name>
    <dbReference type="NCBI Taxonomy" id="3016789"/>
    <lineage>
        <taxon>Bacteria</taxon>
        <taxon>Bacillati</taxon>
        <taxon>Actinomycetota</taxon>
        <taxon>Actinomycetes</taxon>
        <taxon>Micromonosporales</taxon>
        <taxon>Micromonosporaceae</taxon>
    </lineage>
</organism>
<dbReference type="Gene3D" id="3.40.50.620">
    <property type="entry name" value="HUPs"/>
    <property type="match status" value="1"/>
</dbReference>
<evidence type="ECO:0000256" key="1">
    <source>
        <dbReference type="ARBA" id="ARBA00008791"/>
    </source>
</evidence>
<gene>
    <name evidence="3" type="ORF">Pa4123_06250</name>
</gene>
<evidence type="ECO:0000313" key="4">
    <source>
        <dbReference type="Proteomes" id="UP001144280"/>
    </source>
</evidence>
<dbReference type="EMBL" id="BSDI01000002">
    <property type="protein sequence ID" value="GLH95353.1"/>
    <property type="molecule type" value="Genomic_DNA"/>
</dbReference>
<proteinExistence type="inferred from homology"/>
<dbReference type="SUPFAM" id="SSF52402">
    <property type="entry name" value="Adenine nucleotide alpha hydrolases-like"/>
    <property type="match status" value="1"/>
</dbReference>
<name>A0ABQ5QLG6_9ACTN</name>
<dbReference type="RefSeq" id="WP_281892344.1">
    <property type="nucleotide sequence ID" value="NZ_BSDI01000002.1"/>
</dbReference>
<dbReference type="Pfam" id="PF00582">
    <property type="entry name" value="Usp"/>
    <property type="match status" value="1"/>
</dbReference>
<comment type="caution">
    <text evidence="3">The sequence shown here is derived from an EMBL/GenBank/DDBJ whole genome shotgun (WGS) entry which is preliminary data.</text>
</comment>
<evidence type="ECO:0000259" key="2">
    <source>
        <dbReference type="Pfam" id="PF00582"/>
    </source>
</evidence>
<protein>
    <recommendedName>
        <fullName evidence="2">UspA domain-containing protein</fullName>
    </recommendedName>
</protein>
<dbReference type="PRINTS" id="PR01438">
    <property type="entry name" value="UNVRSLSTRESS"/>
</dbReference>
<keyword evidence="4" id="KW-1185">Reference proteome</keyword>